<dbReference type="AlphaFoldDB" id="A0A1X7VM87"/>
<dbReference type="eggNOG" id="ENOG502QTC5">
    <property type="taxonomic scope" value="Eukaryota"/>
</dbReference>
<feature type="transmembrane region" description="Helical" evidence="1">
    <location>
        <begin position="1005"/>
        <end position="1024"/>
    </location>
</feature>
<accession>A0A1X7VM87</accession>
<feature type="transmembrane region" description="Helical" evidence="1">
    <location>
        <begin position="925"/>
        <end position="951"/>
    </location>
</feature>
<dbReference type="EnsemblMetazoa" id="Aqu2.1.41177_001">
    <property type="protein sequence ID" value="Aqu2.1.41177_001"/>
    <property type="gene ID" value="Aqu2.1.41177"/>
</dbReference>
<reference evidence="2" key="1">
    <citation type="submission" date="2017-05" db="UniProtKB">
        <authorList>
            <consortium name="EnsemblMetazoa"/>
        </authorList>
    </citation>
    <scope>IDENTIFICATION</scope>
</reference>
<feature type="transmembrane region" description="Helical" evidence="1">
    <location>
        <begin position="980"/>
        <end position="999"/>
    </location>
</feature>
<protein>
    <submittedName>
        <fullName evidence="2">Uncharacterized protein</fullName>
    </submittedName>
</protein>
<sequence length="1145" mass="128361">MLLKTIDSDIMRHINESSFQYSIHHSAVLVFVHCEVNLTHVQVINSFGFAVIGANIYNSTLSNLNISAPETNFTLWNTSVGSGILLHYFNDEEYVCDNNSYSATINRSFFSNNLDYGETTSEPLIAVAYKSPVTMVNAAGLTVIDTLQCEGVGTSITIDNSVFEYNFKFGCPSGGLLIIQNSTLNSEVLIQNSVFDLNVNLLCHGGGLAYYWLNIESEYQEQSTSVTPLTVFNTTFANHTGIQIGAPNPIGARAAVFIGIVHSMDKLNITIVMKKCHFENNTNPSRGNALYSVMYSKRSLASILLIDTVAEGNSQYAKHYRSNSYSGTLYFHGIDVFVRGQSNFNNNYGSVLVGLDSSIMISGEANFTNNTGIIGPAIQLQGNGYLIFENSKINFTNNHAQSEGGAIYIQSSLPTRFRCVISIDNSSRSSYINFTNNSAISSGSSIYINTLEPCYAHFAKHYLTKAKDVLKYYSNSFIITERNNNSRVAISTQPKELCVCFLHNSTSQCKTFIHEPTYPGRTVQYDMLAKDSTSRSNIYTLVDVDINSRNSSHSLYFLHETRHYIRENRHPCTLVKFKVTSRWEFSESLYGDVSFSLPGSNVVATSYIKVKPCPMGFEFDSKSRICECSKVLMTFAGIKECSIENSVIKHPVDKLITIWAGKTHYSNGKLAVSLECPQGYCHNELKNLCGEDDTISVTSENFNSNESCTNTSHSFCLYNRAGALCGQCIEGQSVVFGSTECKPCSNLWLLTILIYVLAGPLFIYMLYALKLTLTTGTINGIIFYGQMTNVGIVDLLKIFAFYSNDASIVSSVALFCLSLTNVSIGLPLCLYDGLTETVKAGLNLLFPLYLLSIVVFLIILSRYSLKISNRIADSSVQVLVTVIHFSFSRLLIGVIDVFTRARVFTETSNHTVWFFDGNVEYGKKYHLLLMIITVLIVSALLLPYTLILLFARPLRRTILNPYTRPYLEAIHAPYKTGQEYFFVFQLILVFVVYVVYATYRSSDLLYLYVINVPLLAVYLMLHTYCKPFKSKGANILYCWLMLNVLLVGMTTWYFLINIHKDLFTLKVIVSSAIFLEFITFVLIIIYHFLWVTGKIPFITGKIELIHAKIQTRNEERVSSINRNDCNGSFYQSVNYREPMISSIAY</sequence>
<evidence type="ECO:0000313" key="2">
    <source>
        <dbReference type="EnsemblMetazoa" id="Aqu2.1.41177_001"/>
    </source>
</evidence>
<dbReference type="InParanoid" id="A0A1X7VM87"/>
<dbReference type="OrthoDB" id="5989148at2759"/>
<proteinExistence type="predicted"/>
<feature type="transmembrane region" description="Helical" evidence="1">
    <location>
        <begin position="1067"/>
        <end position="1091"/>
    </location>
</feature>
<organism evidence="2">
    <name type="scientific">Amphimedon queenslandica</name>
    <name type="common">Sponge</name>
    <dbReference type="NCBI Taxonomy" id="400682"/>
    <lineage>
        <taxon>Eukaryota</taxon>
        <taxon>Metazoa</taxon>
        <taxon>Porifera</taxon>
        <taxon>Demospongiae</taxon>
        <taxon>Heteroscleromorpha</taxon>
        <taxon>Haplosclerida</taxon>
        <taxon>Niphatidae</taxon>
        <taxon>Amphimedon</taxon>
    </lineage>
</organism>
<feature type="transmembrane region" description="Helical" evidence="1">
    <location>
        <begin position="842"/>
        <end position="860"/>
    </location>
</feature>
<evidence type="ECO:0000256" key="1">
    <source>
        <dbReference type="SAM" id="Phobius"/>
    </source>
</evidence>
<name>A0A1X7VM87_AMPQE</name>
<feature type="transmembrane region" description="Helical" evidence="1">
    <location>
        <begin position="747"/>
        <end position="769"/>
    </location>
</feature>
<keyword evidence="1" id="KW-1133">Transmembrane helix</keyword>
<keyword evidence="1" id="KW-0812">Transmembrane</keyword>
<keyword evidence="1" id="KW-0472">Membrane</keyword>
<feature type="transmembrane region" description="Helical" evidence="1">
    <location>
        <begin position="1036"/>
        <end position="1055"/>
    </location>
</feature>
<feature type="transmembrane region" description="Helical" evidence="1">
    <location>
        <begin position="808"/>
        <end position="830"/>
    </location>
</feature>